<evidence type="ECO:0008006" key="4">
    <source>
        <dbReference type="Google" id="ProtNLM"/>
    </source>
</evidence>
<evidence type="ECO:0000313" key="3">
    <source>
        <dbReference type="Proteomes" id="UP001501479"/>
    </source>
</evidence>
<proteinExistence type="predicted"/>
<evidence type="ECO:0000313" key="2">
    <source>
        <dbReference type="EMBL" id="GAA3702873.1"/>
    </source>
</evidence>
<keyword evidence="3" id="KW-1185">Reference proteome</keyword>
<name>A0ABP7D9Y4_9GAMM</name>
<organism evidence="2 3">
    <name type="scientific">Oceanisphaera sediminis</name>
    <dbReference type="NCBI Taxonomy" id="981381"/>
    <lineage>
        <taxon>Bacteria</taxon>
        <taxon>Pseudomonadati</taxon>
        <taxon>Pseudomonadota</taxon>
        <taxon>Gammaproteobacteria</taxon>
        <taxon>Aeromonadales</taxon>
        <taxon>Aeromonadaceae</taxon>
        <taxon>Oceanisphaera</taxon>
    </lineage>
</organism>
<comment type="caution">
    <text evidence="2">The sequence shown here is derived from an EMBL/GenBank/DDBJ whole genome shotgun (WGS) entry which is preliminary data.</text>
</comment>
<dbReference type="EMBL" id="BAABDS010000009">
    <property type="protein sequence ID" value="GAA3702873.1"/>
    <property type="molecule type" value="Genomic_DNA"/>
</dbReference>
<accession>A0ABP7D9Y4</accession>
<gene>
    <name evidence="2" type="ORF">GCM10022421_06860</name>
</gene>
<dbReference type="Proteomes" id="UP001501479">
    <property type="component" value="Unassembled WGS sequence"/>
</dbReference>
<evidence type="ECO:0000256" key="1">
    <source>
        <dbReference type="SAM" id="Coils"/>
    </source>
</evidence>
<reference evidence="3" key="1">
    <citation type="journal article" date="2019" name="Int. J. Syst. Evol. Microbiol.">
        <title>The Global Catalogue of Microorganisms (GCM) 10K type strain sequencing project: providing services to taxonomists for standard genome sequencing and annotation.</title>
        <authorList>
            <consortium name="The Broad Institute Genomics Platform"/>
            <consortium name="The Broad Institute Genome Sequencing Center for Infectious Disease"/>
            <person name="Wu L."/>
            <person name="Ma J."/>
        </authorList>
    </citation>
    <scope>NUCLEOTIDE SEQUENCE [LARGE SCALE GENOMIC DNA]</scope>
    <source>
        <strain evidence="3">JCM 17329</strain>
    </source>
</reference>
<feature type="coiled-coil region" evidence="1">
    <location>
        <begin position="6"/>
        <end position="124"/>
    </location>
</feature>
<protein>
    <recommendedName>
        <fullName evidence="4">Flagellar FliJ protein</fullName>
    </recommendedName>
</protein>
<dbReference type="RefSeq" id="WP_344962410.1">
    <property type="nucleotide sequence ID" value="NZ_BAABDS010000009.1"/>
</dbReference>
<keyword evidence="1" id="KW-0175">Coiled coil</keyword>
<sequence>MRNHLIRQQRQQLDTLIQQRDRLMTKESELRRQHQALEQARESLSGLPRVVSGASLLNQGLIKQQLTRVLDGHQQQLMVAEQDQDRLARLSRQQAGKVKGLELLEQQREQQEWQRRQRQEWENQLEWCLNRR</sequence>